<dbReference type="EMBL" id="JAPQYE010000010">
    <property type="protein sequence ID" value="MCZ0730478.1"/>
    <property type="molecule type" value="Genomic_DNA"/>
</dbReference>
<evidence type="ECO:0000313" key="2">
    <source>
        <dbReference type="Proteomes" id="UP001084650"/>
    </source>
</evidence>
<protein>
    <submittedName>
        <fullName evidence="1">Uncharacterized protein</fullName>
    </submittedName>
</protein>
<evidence type="ECO:0000313" key="1">
    <source>
        <dbReference type="EMBL" id="MCZ0730478.1"/>
    </source>
</evidence>
<sequence length="57" mass="6206">MTVTAERGQLTAEEIDGLGWRRHWSGPTGAQHLGSALHPAEGLALDEGRAWLQEQGR</sequence>
<gene>
    <name evidence="1" type="ORF">OY187_20725</name>
</gene>
<comment type="caution">
    <text evidence="1">The sequence shown here is derived from an EMBL/GenBank/DDBJ whole genome shotgun (WGS) entry which is preliminary data.</text>
</comment>
<proteinExistence type="predicted"/>
<name>A0ABT4HJU4_MYCIR</name>
<reference evidence="1" key="1">
    <citation type="submission" date="2022-12" db="EMBL/GenBank/DDBJ databases">
        <title>Whole genome sequence of Mycolicibacterium iranicum strain SBH312.</title>
        <authorList>
            <person name="Jani J."/>
            <person name="Arifin Mustapha Z."/>
            <person name="Ahmed K."/>
            <person name="Kai Ling C."/>
        </authorList>
    </citation>
    <scope>NUCLEOTIDE SEQUENCE</scope>
    <source>
        <strain evidence="1">SBH312</strain>
    </source>
</reference>
<accession>A0ABT4HJU4</accession>
<organism evidence="1 2">
    <name type="scientific">Mycolicibacterium iranicum</name>
    <name type="common">Mycobacterium iranicum</name>
    <dbReference type="NCBI Taxonomy" id="912594"/>
    <lineage>
        <taxon>Bacteria</taxon>
        <taxon>Bacillati</taxon>
        <taxon>Actinomycetota</taxon>
        <taxon>Actinomycetes</taxon>
        <taxon>Mycobacteriales</taxon>
        <taxon>Mycobacteriaceae</taxon>
        <taxon>Mycolicibacterium</taxon>
    </lineage>
</organism>
<dbReference type="RefSeq" id="WP_268787044.1">
    <property type="nucleotide sequence ID" value="NZ_JAPQYE010000010.1"/>
</dbReference>
<dbReference type="Proteomes" id="UP001084650">
    <property type="component" value="Unassembled WGS sequence"/>
</dbReference>
<keyword evidence="2" id="KW-1185">Reference proteome</keyword>